<protein>
    <recommendedName>
        <fullName evidence="2">alpha-L-rhamnosidase</fullName>
        <ecNumber evidence="2">3.2.1.40</ecNumber>
    </recommendedName>
</protein>
<evidence type="ECO:0000256" key="1">
    <source>
        <dbReference type="ARBA" id="ARBA00001445"/>
    </source>
</evidence>
<evidence type="ECO:0000259" key="5">
    <source>
        <dbReference type="Pfam" id="PF08531"/>
    </source>
</evidence>
<organism evidence="8 9">
    <name type="scientific">Paenibacillus eucommiae</name>
    <dbReference type="NCBI Taxonomy" id="1355755"/>
    <lineage>
        <taxon>Bacteria</taxon>
        <taxon>Bacillati</taxon>
        <taxon>Bacillota</taxon>
        <taxon>Bacilli</taxon>
        <taxon>Bacillales</taxon>
        <taxon>Paenibacillaceae</taxon>
        <taxon>Paenibacillus</taxon>
    </lineage>
</organism>
<dbReference type="InterPro" id="IPR008928">
    <property type="entry name" value="6-hairpin_glycosidase_sf"/>
</dbReference>
<dbReference type="Pfam" id="PF08531">
    <property type="entry name" value="Bac_rhamnosid_N"/>
    <property type="match status" value="1"/>
</dbReference>
<keyword evidence="9" id="KW-1185">Reference proteome</keyword>
<evidence type="ECO:0000256" key="3">
    <source>
        <dbReference type="ARBA" id="ARBA00022801"/>
    </source>
</evidence>
<dbReference type="Gene3D" id="2.60.420.10">
    <property type="entry name" value="Maltose phosphorylase, domain 3"/>
    <property type="match status" value="1"/>
</dbReference>
<feature type="domain" description="Alpha-L-rhamnosidase C-terminal" evidence="7">
    <location>
        <begin position="797"/>
        <end position="861"/>
    </location>
</feature>
<sequence length="904" mass="102536">MYLKALYVIQSGKEVTPMGNMNPTNSNKLSVHNLRVNELSSPMGIDERSLVFSWQISSSLRGARQLFYRVLIASDEARLQQNKADIWDSGKTAGNSQQVLYEGPHLKGHTRYWWKVMIWNGQDVQSESAIEIFDTGLFKEDWQAAWIWKAGAVQINDFAYFRKEISLRKPVALAKIFVSAHHYFQMYVNGARVSGYGSPAPSHPYKHKYYLAYDVTSLLQDELNCLSAIAHYLGGEGQNYIQALPGFILQMEIVYEDGSTETVVTDKSWETLDVIPHQIGTPYQQNRKLSAIEDYDGRKLHTDWMRAGFAEGVRSRAVVAGRIEAQQWPMKWQQIPEGIIERTIVLQPANRQETGRQVFDAGFVVTGWPRITIKGIPGVTIRMRYSEDLDEHGYVKHNVTNEESETYYDQYTMRGDETETWEPDFSYKAFRYVEVTGYPELLSAEQVVVVSAHTAVSHEGSFHSSSELLNKMYEACIQTQKNNTLGLLVDCPHREQAQFLADADLQAETLLYNFQGSYPVLEKVLSDFTDGQLENGTFPFVFPSSYTHPGFSGWIPEWDLHFCTILWKAYEWFNDPGLLQRYYEPAKRMLLFYLGSADARLGLIPKSQDPTDGHISDHPHANIDQSGDFLTVQNAKVAHTLDLMGRAAEILGYKADAECMNMRHEHLKKAMQTHLYDAKNKRYTDCYLSEQSHQGTQVVALQYGLVPPEDQGAVLDFIKSQGLDCRTLLSLNLLQVLFDHQAGAEAYSLLAKTDFPSWGYMIEQGSLTMWEGFQDIESHSHAWNAYPARMMVEYLVGIQMALPGWERVRIKPYIPAGIETMEGTVTTGRGSLYAKWEVVPDGLQMHVDIPANTTASVIIPIPEGIAEWKLEESGEELNSWEEVPGGIAVDIESGRYTFKVSFSE</sequence>
<comment type="caution">
    <text evidence="8">The sequence shown here is derived from an EMBL/GenBank/DDBJ whole genome shotgun (WGS) entry which is preliminary data.</text>
</comment>
<dbReference type="InterPro" id="IPR035396">
    <property type="entry name" value="Bac_rhamnosid6H"/>
</dbReference>
<name>A0ABS4J3W9_9BACL</name>
<proteinExistence type="predicted"/>
<dbReference type="PANTHER" id="PTHR33307:SF6">
    <property type="entry name" value="ALPHA-RHAMNOSIDASE (EUROFUNG)-RELATED"/>
    <property type="match status" value="1"/>
</dbReference>
<dbReference type="Gene3D" id="2.60.120.260">
    <property type="entry name" value="Galactose-binding domain-like"/>
    <property type="match status" value="2"/>
</dbReference>
<evidence type="ECO:0000256" key="2">
    <source>
        <dbReference type="ARBA" id="ARBA00012652"/>
    </source>
</evidence>
<evidence type="ECO:0000259" key="6">
    <source>
        <dbReference type="Pfam" id="PF17389"/>
    </source>
</evidence>
<feature type="domain" description="Alpha-L-rhamnosidase six-hairpin glycosidase" evidence="6">
    <location>
        <begin position="458"/>
        <end position="794"/>
    </location>
</feature>
<reference evidence="8 9" key="1">
    <citation type="submission" date="2021-03" db="EMBL/GenBank/DDBJ databases">
        <title>Genomic Encyclopedia of Type Strains, Phase IV (KMG-IV): sequencing the most valuable type-strain genomes for metagenomic binning, comparative biology and taxonomic classification.</title>
        <authorList>
            <person name="Goeker M."/>
        </authorList>
    </citation>
    <scope>NUCLEOTIDE SEQUENCE [LARGE SCALE GENOMIC DNA]</scope>
    <source>
        <strain evidence="8 9">DSM 26048</strain>
    </source>
</reference>
<dbReference type="EMBL" id="JAGGLB010000026">
    <property type="protein sequence ID" value="MBP1994535.1"/>
    <property type="molecule type" value="Genomic_DNA"/>
</dbReference>
<evidence type="ECO:0000259" key="4">
    <source>
        <dbReference type="Pfam" id="PF05592"/>
    </source>
</evidence>
<evidence type="ECO:0000313" key="8">
    <source>
        <dbReference type="EMBL" id="MBP1994535.1"/>
    </source>
</evidence>
<dbReference type="InterPro" id="IPR035398">
    <property type="entry name" value="Bac_rhamnosid_C"/>
</dbReference>
<dbReference type="Gene3D" id="2.60.40.10">
    <property type="entry name" value="Immunoglobulins"/>
    <property type="match status" value="1"/>
</dbReference>
<feature type="domain" description="Alpha-L-rhamnosidase concanavalin-like" evidence="4">
    <location>
        <begin position="352"/>
        <end position="449"/>
    </location>
</feature>
<dbReference type="Proteomes" id="UP001519287">
    <property type="component" value="Unassembled WGS sequence"/>
</dbReference>
<dbReference type="RefSeq" id="WP_209976380.1">
    <property type="nucleotide sequence ID" value="NZ_JAGGLB010000026.1"/>
</dbReference>
<evidence type="ECO:0000259" key="7">
    <source>
        <dbReference type="Pfam" id="PF17390"/>
    </source>
</evidence>
<dbReference type="Pfam" id="PF05592">
    <property type="entry name" value="Bac_rhamnosid"/>
    <property type="match status" value="1"/>
</dbReference>
<dbReference type="InterPro" id="IPR016007">
    <property type="entry name" value="Alpha_rhamnosid"/>
</dbReference>
<dbReference type="Gene3D" id="1.50.10.10">
    <property type="match status" value="1"/>
</dbReference>
<dbReference type="EC" id="3.2.1.40" evidence="2"/>
<dbReference type="GO" id="GO:0030596">
    <property type="term" value="F:alpha-L-rhamnosidase activity"/>
    <property type="evidence" value="ECO:0007669"/>
    <property type="project" value="UniProtKB-EC"/>
</dbReference>
<dbReference type="Pfam" id="PF17390">
    <property type="entry name" value="Bac_rhamnosid_C"/>
    <property type="match status" value="1"/>
</dbReference>
<dbReference type="InterPro" id="IPR012341">
    <property type="entry name" value="6hp_glycosidase-like_sf"/>
</dbReference>
<gene>
    <name evidence="8" type="ORF">J2Z66_006174</name>
</gene>
<keyword evidence="8" id="KW-0326">Glycosidase</keyword>
<dbReference type="InterPro" id="IPR013737">
    <property type="entry name" value="Bac_rhamnosid_N"/>
</dbReference>
<dbReference type="Pfam" id="PF25788">
    <property type="entry name" value="Ig_Rha78A_N"/>
    <property type="match status" value="1"/>
</dbReference>
<comment type="catalytic activity">
    <reaction evidence="1">
        <text>Hydrolysis of terminal non-reducing alpha-L-rhamnose residues in alpha-L-rhamnosides.</text>
        <dbReference type="EC" id="3.2.1.40"/>
    </reaction>
</comment>
<dbReference type="PANTHER" id="PTHR33307">
    <property type="entry name" value="ALPHA-RHAMNOSIDASE (EUROFUNG)"/>
    <property type="match status" value="1"/>
</dbReference>
<accession>A0ABS4J3W9</accession>
<dbReference type="Pfam" id="PF17389">
    <property type="entry name" value="Bac_rhamnosid6H"/>
    <property type="match status" value="1"/>
</dbReference>
<feature type="domain" description="Bacterial alpha-L-rhamnosidase N-terminal" evidence="5">
    <location>
        <begin position="170"/>
        <end position="317"/>
    </location>
</feature>
<evidence type="ECO:0000313" key="9">
    <source>
        <dbReference type="Proteomes" id="UP001519287"/>
    </source>
</evidence>
<keyword evidence="3 8" id="KW-0378">Hydrolase</keyword>
<dbReference type="InterPro" id="IPR013783">
    <property type="entry name" value="Ig-like_fold"/>
</dbReference>
<dbReference type="InterPro" id="IPR008902">
    <property type="entry name" value="Rhamnosid_concanavalin"/>
</dbReference>
<dbReference type="SUPFAM" id="SSF48208">
    <property type="entry name" value="Six-hairpin glycosidases"/>
    <property type="match status" value="1"/>
</dbReference>